<accession>A0ABY7QGV5</accession>
<evidence type="ECO:0000313" key="2">
    <source>
        <dbReference type="EMBL" id="WBP92028.1"/>
    </source>
</evidence>
<proteinExistence type="predicted"/>
<gene>
    <name evidence="2" type="ORF">O1G21_40290</name>
</gene>
<protein>
    <recommendedName>
        <fullName evidence="4">Transposase</fullName>
    </recommendedName>
</protein>
<evidence type="ECO:0000256" key="1">
    <source>
        <dbReference type="SAM" id="MobiDB-lite"/>
    </source>
</evidence>
<reference evidence="2 3" key="1">
    <citation type="submission" date="2022-12" db="EMBL/GenBank/DDBJ databases">
        <title>HUAS 3-15.</title>
        <authorList>
            <person name="Mo P."/>
        </authorList>
    </citation>
    <scope>NUCLEOTIDE SEQUENCE [LARGE SCALE GENOMIC DNA]</scope>
    <source>
        <strain evidence="2 3">HUAS 3-15</strain>
        <plasmid evidence="2 3">punmamed2</plasmid>
    </source>
</reference>
<evidence type="ECO:0000313" key="3">
    <source>
        <dbReference type="Proteomes" id="UP001212821"/>
    </source>
</evidence>
<geneLocation type="plasmid" evidence="2 3">
    <name>punmamed2</name>
</geneLocation>
<keyword evidence="2" id="KW-0614">Plasmid</keyword>
<name>A0ABY7QGV5_9ACTN</name>
<keyword evidence="3" id="KW-1185">Reference proteome</keyword>
<dbReference type="Proteomes" id="UP001212821">
    <property type="component" value="Plasmid punmamed2"/>
</dbReference>
<dbReference type="RefSeq" id="WP_270151693.1">
    <property type="nucleotide sequence ID" value="NZ_CP115451.1"/>
</dbReference>
<feature type="region of interest" description="Disordered" evidence="1">
    <location>
        <begin position="1"/>
        <end position="23"/>
    </location>
</feature>
<organism evidence="2 3">
    <name type="scientific">Kitasatospora cathayae</name>
    <dbReference type="NCBI Taxonomy" id="3004092"/>
    <lineage>
        <taxon>Bacteria</taxon>
        <taxon>Bacillati</taxon>
        <taxon>Actinomycetota</taxon>
        <taxon>Actinomycetes</taxon>
        <taxon>Kitasatosporales</taxon>
        <taxon>Streptomycetaceae</taxon>
        <taxon>Kitasatospora</taxon>
    </lineage>
</organism>
<sequence length="212" mass="23524">MTEAAPFSRPAHRAPVPGDAERAPRELMTLPGLHHDVRRWRLVEIRLGGRWRTALLTVWRRPPGSTTWVVHVRWGPDGPGPGEETWAWLLFDEKTIRPLPEPTGPTPLKDAVVVPREMTGTPAVDDSGRCWRLAWIRTDSRWCSGVVTEQRRPAPNLPWIACVRWGEDRQVAWLVADPATVRPVATDGPAAAAAVSGLPEAAAQAFAPEEKR</sequence>
<dbReference type="EMBL" id="CP115451">
    <property type="protein sequence ID" value="WBP92028.1"/>
    <property type="molecule type" value="Genomic_DNA"/>
</dbReference>
<evidence type="ECO:0008006" key="4">
    <source>
        <dbReference type="Google" id="ProtNLM"/>
    </source>
</evidence>